<keyword evidence="2" id="KW-0479">Metal-binding</keyword>
<keyword evidence="5" id="KW-0732">Signal</keyword>
<dbReference type="EMBL" id="CP032345">
    <property type="protein sequence ID" value="QCO15679.1"/>
    <property type="molecule type" value="Genomic_DNA"/>
</dbReference>
<accession>A0A4D8R8F3</accession>
<dbReference type="SUPFAM" id="SSF53649">
    <property type="entry name" value="Alkaline phosphatase-like"/>
    <property type="match status" value="1"/>
</dbReference>
<protein>
    <submittedName>
        <fullName evidence="7">Arylsulfatase</fullName>
    </submittedName>
</protein>
<dbReference type="InterPro" id="IPR024607">
    <property type="entry name" value="Sulfatase_CS"/>
</dbReference>
<reference evidence="7 8" key="1">
    <citation type="submission" date="2018-09" db="EMBL/GenBank/DDBJ databases">
        <title>Whole genome based analysis of evolution and adaptive divergence in Indian and Brazilian strains of Azospirillum brasilense.</title>
        <authorList>
            <person name="Singh C."/>
            <person name="Tripathi A.K."/>
        </authorList>
    </citation>
    <scope>NUCLEOTIDE SEQUENCE [LARGE SCALE GENOMIC DNA]</scope>
    <source>
        <strain evidence="7 8">MTCC4039</strain>
    </source>
</reference>
<dbReference type="PROSITE" id="PS00149">
    <property type="entry name" value="SULFATASE_2"/>
    <property type="match status" value="1"/>
</dbReference>
<feature type="signal peptide" evidence="5">
    <location>
        <begin position="1"/>
        <end position="30"/>
    </location>
</feature>
<evidence type="ECO:0000256" key="3">
    <source>
        <dbReference type="ARBA" id="ARBA00022801"/>
    </source>
</evidence>
<dbReference type="PROSITE" id="PS51257">
    <property type="entry name" value="PROKAR_LIPOPROTEIN"/>
    <property type="match status" value="1"/>
</dbReference>
<sequence>MRRSASFRASFRARLALGAIVAVTASAVLACPSMAADVRTGAGPSGGDKRPNILLILADDLGYSDIGAFGGEIQTPNLDALARSGLQLTNFHVSPACSPTRAMLMAGTDNHVAGLGTMAELPTPEQKGKAGYEGTLGTNVVPFPELLRDAGYHTYMAGKWHLGMTEELSPPARGFDQSYAMLQGGAGFFDQTGNAPPPDGKGTTKARYRENGKPVELPKIDYTTNFYTDKVIEYIGSNKADGKPFFAYAAYTAPHFPLQAPDHLIEKYKDTYKAGYEVIRNERFKRMQAAGLIPATMTPSEPPAHWPKWEQLSQQQKDVEARRMAVYAAMVDALDQNVGRLVSYLKEIGEFDNTIIVFLSDNGAEGNDILDLVPAAWVEETFDNSLDNIGRPGSYVGYGPGWGHVSAAPFRLFKAFPTEGGVRSPTIISYPKLAHRGKIDGQIASVMDLAPTFLEAAGVKHPGSSHKGRAVHPMQGTSLWPYLNGRSDRAHPKDYALGMELFGRASVKKGDWKLVWVNQPWGTGGWELYNLADDPGETRNLVDARPEKAKDMMASWNEYREKNGVIFDEKIAGQLQYSNGTRYYQELEW</sequence>
<dbReference type="InterPro" id="IPR017850">
    <property type="entry name" value="Alkaline_phosphatase_core_sf"/>
</dbReference>
<dbReference type="GO" id="GO:0004065">
    <property type="term" value="F:arylsulfatase activity"/>
    <property type="evidence" value="ECO:0007669"/>
    <property type="project" value="TreeGrafter"/>
</dbReference>
<dbReference type="Pfam" id="PF00884">
    <property type="entry name" value="Sulfatase"/>
    <property type="match status" value="1"/>
</dbReference>
<gene>
    <name evidence="7" type="ORF">D3869_10800</name>
</gene>
<dbReference type="InterPro" id="IPR000917">
    <property type="entry name" value="Sulfatase_N"/>
</dbReference>
<dbReference type="GO" id="GO:0046872">
    <property type="term" value="F:metal ion binding"/>
    <property type="evidence" value="ECO:0007669"/>
    <property type="project" value="UniProtKB-KW"/>
</dbReference>
<proteinExistence type="inferred from homology"/>
<dbReference type="PANTHER" id="PTHR42693:SF33">
    <property type="entry name" value="ARYLSULFATASE"/>
    <property type="match status" value="1"/>
</dbReference>
<dbReference type="Proteomes" id="UP000298693">
    <property type="component" value="Chromosome"/>
</dbReference>
<dbReference type="Gene3D" id="3.30.1120.10">
    <property type="match status" value="1"/>
</dbReference>
<dbReference type="AlphaFoldDB" id="A0A4D8R8F3"/>
<evidence type="ECO:0000313" key="8">
    <source>
        <dbReference type="Proteomes" id="UP000298693"/>
    </source>
</evidence>
<keyword evidence="3" id="KW-0378">Hydrolase</keyword>
<feature type="domain" description="Sulfatase N-terminal" evidence="6">
    <location>
        <begin position="51"/>
        <end position="459"/>
    </location>
</feature>
<comment type="similarity">
    <text evidence="1">Belongs to the sulfatase family.</text>
</comment>
<evidence type="ECO:0000313" key="7">
    <source>
        <dbReference type="EMBL" id="QCO15679.1"/>
    </source>
</evidence>
<evidence type="ECO:0000256" key="2">
    <source>
        <dbReference type="ARBA" id="ARBA00022723"/>
    </source>
</evidence>
<dbReference type="InterPro" id="IPR050738">
    <property type="entry name" value="Sulfatase"/>
</dbReference>
<evidence type="ECO:0000259" key="6">
    <source>
        <dbReference type="Pfam" id="PF00884"/>
    </source>
</evidence>
<keyword evidence="4" id="KW-0106">Calcium</keyword>
<dbReference type="Gene3D" id="3.40.720.10">
    <property type="entry name" value="Alkaline Phosphatase, subunit A"/>
    <property type="match status" value="1"/>
</dbReference>
<evidence type="ECO:0000256" key="4">
    <source>
        <dbReference type="ARBA" id="ARBA00022837"/>
    </source>
</evidence>
<dbReference type="CDD" id="cd16025">
    <property type="entry name" value="PAS_like"/>
    <property type="match status" value="1"/>
</dbReference>
<name>A0A4D8R8F3_AZOBR</name>
<evidence type="ECO:0000256" key="5">
    <source>
        <dbReference type="SAM" id="SignalP"/>
    </source>
</evidence>
<feature type="chain" id="PRO_5020778099" evidence="5">
    <location>
        <begin position="31"/>
        <end position="589"/>
    </location>
</feature>
<organism evidence="7 8">
    <name type="scientific">Azospirillum brasilense</name>
    <dbReference type="NCBI Taxonomy" id="192"/>
    <lineage>
        <taxon>Bacteria</taxon>
        <taxon>Pseudomonadati</taxon>
        <taxon>Pseudomonadota</taxon>
        <taxon>Alphaproteobacteria</taxon>
        <taxon>Rhodospirillales</taxon>
        <taxon>Azospirillaceae</taxon>
        <taxon>Azospirillum</taxon>
    </lineage>
</organism>
<dbReference type="PANTHER" id="PTHR42693">
    <property type="entry name" value="ARYLSULFATASE FAMILY MEMBER"/>
    <property type="match status" value="1"/>
</dbReference>
<evidence type="ECO:0000256" key="1">
    <source>
        <dbReference type="ARBA" id="ARBA00008779"/>
    </source>
</evidence>